<proteinExistence type="predicted"/>
<evidence type="ECO:0000256" key="1">
    <source>
        <dbReference type="ARBA" id="ARBA00022679"/>
    </source>
</evidence>
<sequence>MRVMVLGLRAMFGVQGGIEAHVRAIATQILGDPRFKDIEFEVLERRAFVDAARQVPPLAQLTLTPLAHPRYVAFETIVHTLAGVLYAARKRPDIVHIHGIGPALVAPLARLLGLKIVCTHHGEDYHRDKWGGFARLVLKMGEYNLTYWSNQRIAIAPGLAKRLDAKFGRSFVYIPNPAPQALPGDGGDVLARYGLSAHKYILNVARIVPEKRQLDLIAAFIAAKRDGWKLVLAGGSDHGGDYAQSVERAAAGDPDIILAGRLSGAPLGALYNDAGLFVLPSSHEGLPLVLLEAMTAHLPLLVSDIDNLVDLDLPPDDYFRLGDPGALAMALGRRLAVLDANWRPVDWSHRLSAFSIARIASETVEVYRRCMDQ</sequence>
<dbReference type="GO" id="GO:0009103">
    <property type="term" value="P:lipopolysaccharide biosynthetic process"/>
    <property type="evidence" value="ECO:0007669"/>
    <property type="project" value="TreeGrafter"/>
</dbReference>
<dbReference type="CDD" id="cd03801">
    <property type="entry name" value="GT4_PimA-like"/>
    <property type="match status" value="1"/>
</dbReference>
<dbReference type="EMBL" id="BMKB01000001">
    <property type="protein sequence ID" value="GGA36409.1"/>
    <property type="molecule type" value="Genomic_DNA"/>
</dbReference>
<dbReference type="GO" id="GO:0016757">
    <property type="term" value="F:glycosyltransferase activity"/>
    <property type="evidence" value="ECO:0007669"/>
    <property type="project" value="TreeGrafter"/>
</dbReference>
<gene>
    <name evidence="3" type="ORF">GCM10011499_02170</name>
</gene>
<protein>
    <submittedName>
        <fullName evidence="3">Glycosyl transferase</fullName>
    </submittedName>
</protein>
<dbReference type="Proteomes" id="UP000596977">
    <property type="component" value="Unassembled WGS sequence"/>
</dbReference>
<dbReference type="PANTHER" id="PTHR46401">
    <property type="entry name" value="GLYCOSYLTRANSFERASE WBBK-RELATED"/>
    <property type="match status" value="1"/>
</dbReference>
<evidence type="ECO:0000259" key="2">
    <source>
        <dbReference type="Pfam" id="PF13439"/>
    </source>
</evidence>
<evidence type="ECO:0000313" key="3">
    <source>
        <dbReference type="EMBL" id="GGA36409.1"/>
    </source>
</evidence>
<dbReference type="InterPro" id="IPR028098">
    <property type="entry name" value="Glyco_trans_4-like_N"/>
</dbReference>
<dbReference type="AlphaFoldDB" id="A0A916R5A2"/>
<dbReference type="SUPFAM" id="SSF53756">
    <property type="entry name" value="UDP-Glycosyltransferase/glycogen phosphorylase"/>
    <property type="match status" value="1"/>
</dbReference>
<dbReference type="Gene3D" id="3.40.50.2000">
    <property type="entry name" value="Glycogen Phosphorylase B"/>
    <property type="match status" value="2"/>
</dbReference>
<name>A0A916R5A2_9HYPH</name>
<keyword evidence="1 3" id="KW-0808">Transferase</keyword>
<accession>A0A916R5A2</accession>
<dbReference type="OrthoDB" id="9790710at2"/>
<dbReference type="Pfam" id="PF13439">
    <property type="entry name" value="Glyco_transf_4"/>
    <property type="match status" value="1"/>
</dbReference>
<organism evidence="3 4">
    <name type="scientific">Pelagibacterium lentulum</name>
    <dbReference type="NCBI Taxonomy" id="2029865"/>
    <lineage>
        <taxon>Bacteria</taxon>
        <taxon>Pseudomonadati</taxon>
        <taxon>Pseudomonadota</taxon>
        <taxon>Alphaproteobacteria</taxon>
        <taxon>Hyphomicrobiales</taxon>
        <taxon>Devosiaceae</taxon>
        <taxon>Pelagibacterium</taxon>
    </lineage>
</organism>
<dbReference type="Pfam" id="PF13692">
    <property type="entry name" value="Glyco_trans_1_4"/>
    <property type="match status" value="1"/>
</dbReference>
<feature type="domain" description="Glycosyltransferase subfamily 4-like N-terminal" evidence="2">
    <location>
        <begin position="16"/>
        <end position="177"/>
    </location>
</feature>
<evidence type="ECO:0000313" key="4">
    <source>
        <dbReference type="Proteomes" id="UP000596977"/>
    </source>
</evidence>
<reference evidence="3 4" key="1">
    <citation type="journal article" date="2014" name="Int. J. Syst. Evol. Microbiol.">
        <title>Complete genome sequence of Corynebacterium casei LMG S-19264T (=DSM 44701T), isolated from a smear-ripened cheese.</title>
        <authorList>
            <consortium name="US DOE Joint Genome Institute (JGI-PGF)"/>
            <person name="Walter F."/>
            <person name="Albersmeier A."/>
            <person name="Kalinowski J."/>
            <person name="Ruckert C."/>
        </authorList>
    </citation>
    <scope>NUCLEOTIDE SEQUENCE [LARGE SCALE GENOMIC DNA]</scope>
    <source>
        <strain evidence="3 4">CGMCC 1.15896</strain>
    </source>
</reference>
<keyword evidence="4" id="KW-1185">Reference proteome</keyword>
<comment type="caution">
    <text evidence="3">The sequence shown here is derived from an EMBL/GenBank/DDBJ whole genome shotgun (WGS) entry which is preliminary data.</text>
</comment>
<dbReference type="PANTHER" id="PTHR46401:SF2">
    <property type="entry name" value="GLYCOSYLTRANSFERASE WBBK-RELATED"/>
    <property type="match status" value="1"/>
</dbReference>